<feature type="transmembrane region" description="Helical" evidence="1">
    <location>
        <begin position="21"/>
        <end position="45"/>
    </location>
</feature>
<sequence length="47" mass="5702">MQDKLIWTYLRQRIVRPVICTILMSMYFGRWSTLSVLKSLLFVILMH</sequence>
<dbReference type="AlphaFoldDB" id="A0A2P2MXP6"/>
<reference evidence="2" key="1">
    <citation type="submission" date="2018-02" db="EMBL/GenBank/DDBJ databases">
        <title>Rhizophora mucronata_Transcriptome.</title>
        <authorList>
            <person name="Meera S.P."/>
            <person name="Sreeshan A."/>
            <person name="Augustine A."/>
        </authorList>
    </citation>
    <scope>NUCLEOTIDE SEQUENCE</scope>
    <source>
        <tissue evidence="2">Leaf</tissue>
    </source>
</reference>
<dbReference type="EMBL" id="GGEC01054517">
    <property type="protein sequence ID" value="MBX35001.1"/>
    <property type="molecule type" value="Transcribed_RNA"/>
</dbReference>
<evidence type="ECO:0000256" key="1">
    <source>
        <dbReference type="SAM" id="Phobius"/>
    </source>
</evidence>
<keyword evidence="1" id="KW-0472">Membrane</keyword>
<keyword evidence="1" id="KW-1133">Transmembrane helix</keyword>
<name>A0A2P2MXP6_RHIMU</name>
<proteinExistence type="predicted"/>
<accession>A0A2P2MXP6</accession>
<organism evidence="2">
    <name type="scientific">Rhizophora mucronata</name>
    <name type="common">Asiatic mangrove</name>
    <dbReference type="NCBI Taxonomy" id="61149"/>
    <lineage>
        <taxon>Eukaryota</taxon>
        <taxon>Viridiplantae</taxon>
        <taxon>Streptophyta</taxon>
        <taxon>Embryophyta</taxon>
        <taxon>Tracheophyta</taxon>
        <taxon>Spermatophyta</taxon>
        <taxon>Magnoliopsida</taxon>
        <taxon>eudicotyledons</taxon>
        <taxon>Gunneridae</taxon>
        <taxon>Pentapetalae</taxon>
        <taxon>rosids</taxon>
        <taxon>fabids</taxon>
        <taxon>Malpighiales</taxon>
        <taxon>Rhizophoraceae</taxon>
        <taxon>Rhizophora</taxon>
    </lineage>
</organism>
<keyword evidence="1" id="KW-0812">Transmembrane</keyword>
<evidence type="ECO:0000313" key="2">
    <source>
        <dbReference type="EMBL" id="MBX35001.1"/>
    </source>
</evidence>
<protein>
    <submittedName>
        <fullName evidence="2">Uncharacterized protein</fullName>
    </submittedName>
</protein>